<name>A0A0S4JEW3_BODSA</name>
<dbReference type="AlphaFoldDB" id="A0A0S4JEW3"/>
<gene>
    <name evidence="1" type="ORF">BSAL_16785</name>
</gene>
<accession>A0A0S4JEW3</accession>
<evidence type="ECO:0000313" key="2">
    <source>
        <dbReference type="Proteomes" id="UP000051952"/>
    </source>
</evidence>
<dbReference type="EMBL" id="CYKH01001668">
    <property type="protein sequence ID" value="CUG88687.1"/>
    <property type="molecule type" value="Genomic_DNA"/>
</dbReference>
<proteinExistence type="predicted"/>
<evidence type="ECO:0000313" key="1">
    <source>
        <dbReference type="EMBL" id="CUG88687.1"/>
    </source>
</evidence>
<keyword evidence="2" id="KW-1185">Reference proteome</keyword>
<dbReference type="VEuPathDB" id="TriTrypDB:BSAL_16785"/>
<reference evidence="2" key="1">
    <citation type="submission" date="2015-09" db="EMBL/GenBank/DDBJ databases">
        <authorList>
            <consortium name="Pathogen Informatics"/>
        </authorList>
    </citation>
    <scope>NUCLEOTIDE SEQUENCE [LARGE SCALE GENOMIC DNA]</scope>
    <source>
        <strain evidence="2">Lake Konstanz</strain>
    </source>
</reference>
<protein>
    <submittedName>
        <fullName evidence="1">Uncharacterized protein</fullName>
    </submittedName>
</protein>
<organism evidence="1 2">
    <name type="scientific">Bodo saltans</name>
    <name type="common">Flagellated protozoan</name>
    <dbReference type="NCBI Taxonomy" id="75058"/>
    <lineage>
        <taxon>Eukaryota</taxon>
        <taxon>Discoba</taxon>
        <taxon>Euglenozoa</taxon>
        <taxon>Kinetoplastea</taxon>
        <taxon>Metakinetoplastina</taxon>
        <taxon>Eubodonida</taxon>
        <taxon>Bodonidae</taxon>
        <taxon>Bodo</taxon>
    </lineage>
</organism>
<sequence length="383" mass="42198">MTHDFAKIQYVPSLATQRKMVFVPPFEEQFEQRYAAPTSANPANTVPVPAEQNPDLQSYFFGAMTHSLTLRPYRPNVDCLSCCKGTDYKFDLAADAFGPAFAEGEISAGCCANVVTVKLPNTTLRGEISTACCSLQRRVNLEWQTGENMSYRGMPCITCCGPWRTGFVGTAPGEEEQHNIRYWTVGGGYFTCDTAQCCFPCTLCMYNCKKGCCDCTDEFGYTTWQPPTLEEMRASLLARYSFALRSSFGEIVFDKKGPYDLVGQAASAHKSDVNALGSVRVRQRKNACCKFVLSDPSDSTDISSATGFDLTFRGTFNQNQLDPKDFNLALGYLILNTKFFLDVVAPGSAPHMAAMNTLPGAFFLLQRADVRPNHAIVSGNKMV</sequence>
<dbReference type="Proteomes" id="UP000051952">
    <property type="component" value="Unassembled WGS sequence"/>
</dbReference>